<dbReference type="SUPFAM" id="SSF51735">
    <property type="entry name" value="NAD(P)-binding Rossmann-fold domains"/>
    <property type="match status" value="1"/>
</dbReference>
<evidence type="ECO:0000313" key="2">
    <source>
        <dbReference type="EMBL" id="OCA80843.1"/>
    </source>
</evidence>
<name>A0A1B9AAG9_9BACI</name>
<dbReference type="RefSeq" id="WP_065412291.1">
    <property type="nucleotide sequence ID" value="NZ_MAYT01000032.1"/>
</dbReference>
<organism evidence="2 3">
    <name type="scientific">Pseudobacillus wudalianchiensis</name>
    <dbReference type="NCBI Taxonomy" id="1743143"/>
    <lineage>
        <taxon>Bacteria</taxon>
        <taxon>Bacillati</taxon>
        <taxon>Bacillota</taxon>
        <taxon>Bacilli</taxon>
        <taxon>Bacillales</taxon>
        <taxon>Bacillaceae</taxon>
        <taxon>Pseudobacillus</taxon>
    </lineage>
</organism>
<evidence type="ECO:0000259" key="1">
    <source>
        <dbReference type="Pfam" id="PF01370"/>
    </source>
</evidence>
<dbReference type="Gene3D" id="3.40.50.720">
    <property type="entry name" value="NAD(P)-binding Rossmann-like Domain"/>
    <property type="match status" value="1"/>
</dbReference>
<dbReference type="Pfam" id="PF01370">
    <property type="entry name" value="Epimerase"/>
    <property type="match status" value="1"/>
</dbReference>
<comment type="caution">
    <text evidence="2">The sequence shown here is derived from an EMBL/GenBank/DDBJ whole genome shotgun (WGS) entry which is preliminary data.</text>
</comment>
<proteinExistence type="predicted"/>
<dbReference type="Proteomes" id="UP000092578">
    <property type="component" value="Unassembled WGS sequence"/>
</dbReference>
<dbReference type="PANTHER" id="PTHR43245:SF13">
    <property type="entry name" value="UDP-D-APIOSE_UDP-D-XYLOSE SYNTHASE 2"/>
    <property type="match status" value="1"/>
</dbReference>
<gene>
    <name evidence="2" type="ORF">A8F95_17190</name>
</gene>
<reference evidence="3" key="1">
    <citation type="submission" date="2016-05" db="EMBL/GenBank/DDBJ databases">
        <authorList>
            <person name="Liu B."/>
            <person name="Wang J."/>
            <person name="Zhu Y."/>
            <person name="Liu G."/>
            <person name="Chen Q."/>
            <person name="Chen Z."/>
            <person name="Lan J."/>
            <person name="Che J."/>
            <person name="Ge C."/>
            <person name="Shi H."/>
            <person name="Pan Z."/>
            <person name="Liu X."/>
        </authorList>
    </citation>
    <scope>NUCLEOTIDE SEQUENCE [LARGE SCALE GENOMIC DNA]</scope>
    <source>
        <strain evidence="3">FJAT-27215</strain>
    </source>
</reference>
<evidence type="ECO:0000313" key="3">
    <source>
        <dbReference type="Proteomes" id="UP000092578"/>
    </source>
</evidence>
<protein>
    <submittedName>
        <fullName evidence="2">NAD-dependent dehydratase</fullName>
    </submittedName>
</protein>
<dbReference type="EMBL" id="MAYT01000032">
    <property type="protein sequence ID" value="OCA80843.1"/>
    <property type="molecule type" value="Genomic_DNA"/>
</dbReference>
<keyword evidence="3" id="KW-1185">Reference proteome</keyword>
<feature type="domain" description="NAD-dependent epimerase/dehydratase" evidence="1">
    <location>
        <begin position="3"/>
        <end position="212"/>
    </location>
</feature>
<dbReference type="InterPro" id="IPR036291">
    <property type="entry name" value="NAD(P)-bd_dom_sf"/>
</dbReference>
<accession>A0A1B9AAG9</accession>
<sequence>MDILILGGTRFVGRFLVKEALKKGHRVTLFNRGSHSALINGVEQLVGDRNGDLQALAGRRWDAVIDTCGFVPRAVKASCQMLQHTDHYTYISSQSVYEDMAKPGLDEKDAVLTMDYDKVEEITGETAGPIYEYYGPLKALSEKAAEQKLPGKVLVVRAGQIVGPYDYTDRLPYWVKRVAEGGEVLAPGRPERPIQLIDAQDLAKWIISCIEKNITGTFNANGPEGFLTMGELLAECKRASQSDAVFTWVSEGFLEHHQVGAWGEMPLWLPEDYPLPGEEKPWNGFFTVNNTKAIQKGLTFRPLANTIKDVLEWETSRSDEERKAGMSRKREQELLQAWHQQVHPAL</sequence>
<dbReference type="InterPro" id="IPR001509">
    <property type="entry name" value="Epimerase_deHydtase"/>
</dbReference>
<dbReference type="PANTHER" id="PTHR43245">
    <property type="entry name" value="BIFUNCTIONAL POLYMYXIN RESISTANCE PROTEIN ARNA"/>
    <property type="match status" value="1"/>
</dbReference>
<dbReference type="AlphaFoldDB" id="A0A1B9AAG9"/>
<dbReference type="InterPro" id="IPR050177">
    <property type="entry name" value="Lipid_A_modif_metabolic_enz"/>
</dbReference>